<dbReference type="InParanoid" id="A0A401H337"/>
<name>A0A401H337_9APHY</name>
<evidence type="ECO:0000313" key="3">
    <source>
        <dbReference type="Proteomes" id="UP000287166"/>
    </source>
</evidence>
<accession>A0A401H337</accession>
<dbReference type="AlphaFoldDB" id="A0A401H337"/>
<dbReference type="GeneID" id="38785730"/>
<sequence length="86" mass="9916">MPGGRRDSDQTPISALKPDEAGGFRQRCPEKAFINGFALHSTGRPHTAQRNRTIDLHVARPRTYSRAIEYRHDWDHTRRHSLPNQT</sequence>
<dbReference type="Proteomes" id="UP000287166">
    <property type="component" value="Unassembled WGS sequence"/>
</dbReference>
<evidence type="ECO:0000313" key="2">
    <source>
        <dbReference type="EMBL" id="GBE88813.1"/>
    </source>
</evidence>
<gene>
    <name evidence="2" type="ORF">SCP_1402180</name>
</gene>
<protein>
    <submittedName>
        <fullName evidence="2">Uncharacterized protein</fullName>
    </submittedName>
</protein>
<organism evidence="2 3">
    <name type="scientific">Sparassis crispa</name>
    <dbReference type="NCBI Taxonomy" id="139825"/>
    <lineage>
        <taxon>Eukaryota</taxon>
        <taxon>Fungi</taxon>
        <taxon>Dikarya</taxon>
        <taxon>Basidiomycota</taxon>
        <taxon>Agaricomycotina</taxon>
        <taxon>Agaricomycetes</taxon>
        <taxon>Polyporales</taxon>
        <taxon>Sparassidaceae</taxon>
        <taxon>Sparassis</taxon>
    </lineage>
</organism>
<feature type="region of interest" description="Disordered" evidence="1">
    <location>
        <begin position="1"/>
        <end position="24"/>
    </location>
</feature>
<reference evidence="2 3" key="1">
    <citation type="journal article" date="2018" name="Sci. Rep.">
        <title>Genome sequence of the cauliflower mushroom Sparassis crispa (Hanabiratake) and its association with beneficial usage.</title>
        <authorList>
            <person name="Kiyama R."/>
            <person name="Furutani Y."/>
            <person name="Kawaguchi K."/>
            <person name="Nakanishi T."/>
        </authorList>
    </citation>
    <scope>NUCLEOTIDE SEQUENCE [LARGE SCALE GENOMIC DNA]</scope>
</reference>
<proteinExistence type="predicted"/>
<comment type="caution">
    <text evidence="2">The sequence shown here is derived from an EMBL/GenBank/DDBJ whole genome shotgun (WGS) entry which is preliminary data.</text>
</comment>
<keyword evidence="3" id="KW-1185">Reference proteome</keyword>
<dbReference type="RefSeq" id="XP_027619726.1">
    <property type="nucleotide sequence ID" value="XM_027763925.1"/>
</dbReference>
<dbReference type="EMBL" id="BFAD01000014">
    <property type="protein sequence ID" value="GBE88813.1"/>
    <property type="molecule type" value="Genomic_DNA"/>
</dbReference>
<evidence type="ECO:0000256" key="1">
    <source>
        <dbReference type="SAM" id="MobiDB-lite"/>
    </source>
</evidence>